<keyword evidence="7" id="KW-0677">Repeat</keyword>
<dbReference type="SMART" id="SM00365">
    <property type="entry name" value="LRR_SD22"/>
    <property type="match status" value="6"/>
</dbReference>
<comment type="caution">
    <text evidence="16">The sequence shown here is derived from an EMBL/GenBank/DDBJ whole genome shotgun (WGS) entry which is preliminary data.</text>
</comment>
<keyword evidence="4" id="KW-0433">Leucine-rich repeat</keyword>
<evidence type="ECO:0000256" key="7">
    <source>
        <dbReference type="ARBA" id="ARBA00022737"/>
    </source>
</evidence>
<dbReference type="Pfam" id="PF23598">
    <property type="entry name" value="LRR_14"/>
    <property type="match status" value="1"/>
</dbReference>
<dbReference type="Pfam" id="PF08263">
    <property type="entry name" value="LRRNT_2"/>
    <property type="match status" value="1"/>
</dbReference>
<dbReference type="PANTHER" id="PTHR48063">
    <property type="entry name" value="LRR RECEPTOR-LIKE KINASE"/>
    <property type="match status" value="1"/>
</dbReference>
<evidence type="ECO:0000256" key="13">
    <source>
        <dbReference type="SAM" id="SignalP"/>
    </source>
</evidence>
<keyword evidence="5 12" id="KW-0812">Transmembrane</keyword>
<feature type="transmembrane region" description="Helical" evidence="12">
    <location>
        <begin position="927"/>
        <end position="950"/>
    </location>
</feature>
<dbReference type="PROSITE" id="PS51450">
    <property type="entry name" value="LRR"/>
    <property type="match status" value="1"/>
</dbReference>
<dbReference type="PRINTS" id="PR00019">
    <property type="entry name" value="LEURICHRPT"/>
</dbReference>
<dbReference type="Pfam" id="PF00560">
    <property type="entry name" value="LRR_1"/>
    <property type="match status" value="9"/>
</dbReference>
<evidence type="ECO:0000256" key="11">
    <source>
        <dbReference type="ARBA" id="ARBA00023180"/>
    </source>
</evidence>
<evidence type="ECO:0000256" key="6">
    <source>
        <dbReference type="ARBA" id="ARBA00022729"/>
    </source>
</evidence>
<dbReference type="SMART" id="SM00369">
    <property type="entry name" value="LRR_TYP"/>
    <property type="match status" value="10"/>
</dbReference>
<feature type="domain" description="Disease resistance R13L4/SHOC-2-like LRR" evidence="15">
    <location>
        <begin position="193"/>
        <end position="434"/>
    </location>
</feature>
<gene>
    <name evidence="16" type="ORF">C1H46_018716</name>
</gene>
<proteinExistence type="inferred from homology"/>
<keyword evidence="3" id="KW-1003">Cell membrane</keyword>
<dbReference type="InterPro" id="IPR013210">
    <property type="entry name" value="LRR_N_plant-typ"/>
</dbReference>
<dbReference type="GO" id="GO:0005886">
    <property type="term" value="C:plasma membrane"/>
    <property type="evidence" value="ECO:0007669"/>
    <property type="project" value="UniProtKB-SubCell"/>
</dbReference>
<protein>
    <submittedName>
        <fullName evidence="16">Uncharacterized protein</fullName>
    </submittedName>
</protein>
<sequence length="985" mass="110691">MASFATYLINTSYHLKIAHYLLLLFLASSHLHTSVNSCIDEERRALLTFKEGVTDPSRRLSSWVGLDCCQWKGISCNNGTGRVEMMNLRNAYMYTLPAFDGEWDEMEYSSLGGKINPSLLILKHLNYLDLSQNDFRGISIPEFFGQIKSLRYLNLSSASFGGEIPPHLGNLSNLNYLDLSEESDYSLLELPSENLNWLSRLSSLKYLDLRGLDLSDIRVSWLNVVNMLPFLVELHLSSCQIQSLPSLSPANFSLASLLILDVSYNDLKFPFPEWFFNLTNLRKLDLSGNSLSGPLPSGFESFKSLEHLDLSFNSLESQIPKLVGSFCNLRILNLARNQFDGGIQELLGGLSSCSNSVLESLDLSSNMLQNKLPASLGVLHNLKFLTLYDNNMNGSIPQSLGQLSQLVYLDLSFNPWEGFLTESHFINLTRLKYFALGRVDPKPILPIPLTFKVSYDWIPPFMLHKIHIGYCKVGPAFGVWLQSQTELLFVKLHGTEISDSMPVDWFLKISSRVQYLDLSHNQIHGKLPLQLKFPNAVILDLSHNQFHGPLPLWSGDNVVKFKLETNSFSGPIPLNLDQKFPKLESLYLAENHLNGTIPPSIGNMKNLLLLSLRSNQLSGDFPQEWSLLTDIMILDAAYNNLSGKLPSSMGALGSLFMLKMNNNNLEGEIPHSLENCTCLRNIDLGDNKFTGKIPSWIGLNVPFVSILRMRSNFLSGHIPQQLCNLENLHILDLAHNSFTGTIPKCLNNLTALKVAYYSAYNIYMEYDQQTGVMKGRELQYNTSLMYVKSIDLSANSLEGEIPEEISYLVLLHNLNLSMNQLSGEIPLEIGNLVQLENLDLSLNQLSGQIPQSLSSLTFLSYMNVSYNNLSGRIPLGNQLQTLIDSSIYEGNPFLCGFPLSTACSEDGNPTAKDPTKDNDNEDGHDELWFFVSVVLGFIVGFWGVCGTLVLKKSWRYAYFRWFDTIKDKAKLAIAVKVLGRFQRNF</sequence>
<name>A0A540MB09_MALBA</name>
<dbReference type="SUPFAM" id="SSF52058">
    <property type="entry name" value="L domain-like"/>
    <property type="match status" value="3"/>
</dbReference>
<evidence type="ECO:0000256" key="5">
    <source>
        <dbReference type="ARBA" id="ARBA00022692"/>
    </source>
</evidence>
<keyword evidence="17" id="KW-1185">Reference proteome</keyword>
<dbReference type="FunFam" id="3.80.10.10:FF:000095">
    <property type="entry name" value="LRR receptor-like serine/threonine-protein kinase GSO1"/>
    <property type="match status" value="1"/>
</dbReference>
<dbReference type="InterPro" id="IPR032675">
    <property type="entry name" value="LRR_dom_sf"/>
</dbReference>
<dbReference type="EMBL" id="VIEB01000308">
    <property type="protein sequence ID" value="TQD95669.1"/>
    <property type="molecule type" value="Genomic_DNA"/>
</dbReference>
<dbReference type="InterPro" id="IPR001611">
    <property type="entry name" value="Leu-rich_rpt"/>
</dbReference>
<evidence type="ECO:0000256" key="10">
    <source>
        <dbReference type="ARBA" id="ARBA00023170"/>
    </source>
</evidence>
<dbReference type="Gene3D" id="3.80.10.10">
    <property type="entry name" value="Ribonuclease Inhibitor"/>
    <property type="match status" value="3"/>
</dbReference>
<evidence type="ECO:0000259" key="15">
    <source>
        <dbReference type="Pfam" id="PF23598"/>
    </source>
</evidence>
<organism evidence="16 17">
    <name type="scientific">Malus baccata</name>
    <name type="common">Siberian crab apple</name>
    <name type="synonym">Pyrus baccata</name>
    <dbReference type="NCBI Taxonomy" id="106549"/>
    <lineage>
        <taxon>Eukaryota</taxon>
        <taxon>Viridiplantae</taxon>
        <taxon>Streptophyta</taxon>
        <taxon>Embryophyta</taxon>
        <taxon>Tracheophyta</taxon>
        <taxon>Spermatophyta</taxon>
        <taxon>Magnoliopsida</taxon>
        <taxon>eudicotyledons</taxon>
        <taxon>Gunneridae</taxon>
        <taxon>Pentapetalae</taxon>
        <taxon>rosids</taxon>
        <taxon>fabids</taxon>
        <taxon>Rosales</taxon>
        <taxon>Rosaceae</taxon>
        <taxon>Amygdaloideae</taxon>
        <taxon>Maleae</taxon>
        <taxon>Malus</taxon>
    </lineage>
</organism>
<dbReference type="STRING" id="106549.A0A540MB09"/>
<evidence type="ECO:0000256" key="1">
    <source>
        <dbReference type="ARBA" id="ARBA00004251"/>
    </source>
</evidence>
<dbReference type="InterPro" id="IPR046956">
    <property type="entry name" value="RLP23-like"/>
</dbReference>
<evidence type="ECO:0000256" key="9">
    <source>
        <dbReference type="ARBA" id="ARBA00023136"/>
    </source>
</evidence>
<keyword evidence="10" id="KW-0675">Receptor</keyword>
<keyword evidence="9 12" id="KW-0472">Membrane</keyword>
<keyword evidence="11" id="KW-0325">Glycoprotein</keyword>
<dbReference type="InterPro" id="IPR055414">
    <property type="entry name" value="LRR_R13L4/SHOC2-like"/>
</dbReference>
<dbReference type="InterPro" id="IPR003591">
    <property type="entry name" value="Leu-rich_rpt_typical-subtyp"/>
</dbReference>
<evidence type="ECO:0000313" key="17">
    <source>
        <dbReference type="Proteomes" id="UP000315295"/>
    </source>
</evidence>
<keyword evidence="6 13" id="KW-0732">Signal</keyword>
<accession>A0A540MB09</accession>
<dbReference type="FunFam" id="3.80.10.10:FF:000649">
    <property type="entry name" value="Leucine Rich Repeat family protein"/>
    <property type="match status" value="1"/>
</dbReference>
<evidence type="ECO:0000256" key="8">
    <source>
        <dbReference type="ARBA" id="ARBA00022989"/>
    </source>
</evidence>
<evidence type="ECO:0000313" key="16">
    <source>
        <dbReference type="EMBL" id="TQD95669.1"/>
    </source>
</evidence>
<evidence type="ECO:0000256" key="3">
    <source>
        <dbReference type="ARBA" id="ARBA00022475"/>
    </source>
</evidence>
<comment type="similarity">
    <text evidence="2">Belongs to the RLP family.</text>
</comment>
<dbReference type="Proteomes" id="UP000315295">
    <property type="component" value="Unassembled WGS sequence"/>
</dbReference>
<keyword evidence="8 12" id="KW-1133">Transmembrane helix</keyword>
<feature type="domain" description="Leucine-rich repeat-containing N-terminal plant-type" evidence="14">
    <location>
        <begin position="40"/>
        <end position="77"/>
    </location>
</feature>
<feature type="chain" id="PRO_5022020520" evidence="13">
    <location>
        <begin position="38"/>
        <end position="985"/>
    </location>
</feature>
<dbReference type="AlphaFoldDB" id="A0A540MB09"/>
<feature type="signal peptide" evidence="13">
    <location>
        <begin position="1"/>
        <end position="37"/>
    </location>
</feature>
<evidence type="ECO:0000256" key="4">
    <source>
        <dbReference type="ARBA" id="ARBA00022614"/>
    </source>
</evidence>
<dbReference type="FunFam" id="3.80.10.10:FF:000111">
    <property type="entry name" value="LRR receptor-like serine/threonine-protein kinase ERECTA"/>
    <property type="match status" value="1"/>
</dbReference>
<reference evidence="16 17" key="1">
    <citation type="journal article" date="2019" name="G3 (Bethesda)">
        <title>Sequencing of a Wild Apple (Malus baccata) Genome Unravels the Differences Between Cultivated and Wild Apple Species Regarding Disease Resistance and Cold Tolerance.</title>
        <authorList>
            <person name="Chen X."/>
        </authorList>
    </citation>
    <scope>NUCLEOTIDE SEQUENCE [LARGE SCALE GENOMIC DNA]</scope>
    <source>
        <strain evidence="17">cv. Shandingzi</strain>
        <tissue evidence="16">Leaves</tissue>
    </source>
</reference>
<evidence type="ECO:0000256" key="12">
    <source>
        <dbReference type="SAM" id="Phobius"/>
    </source>
</evidence>
<comment type="subcellular location">
    <subcellularLocation>
        <location evidence="1">Cell membrane</location>
        <topology evidence="1">Single-pass type I membrane protein</topology>
    </subcellularLocation>
</comment>
<dbReference type="PANTHER" id="PTHR48063:SF90">
    <property type="entry name" value="OS11G0565920 PROTEIN"/>
    <property type="match status" value="1"/>
</dbReference>
<evidence type="ECO:0000259" key="14">
    <source>
        <dbReference type="Pfam" id="PF08263"/>
    </source>
</evidence>
<evidence type="ECO:0000256" key="2">
    <source>
        <dbReference type="ARBA" id="ARBA00009592"/>
    </source>
</evidence>